<comment type="caution">
    <text evidence="1">The sequence shown here is derived from an EMBL/GenBank/DDBJ whole genome shotgun (WGS) entry which is preliminary data.</text>
</comment>
<sequence length="196" mass="22001">MNNTNFDYSVSSRRNSTTPLTAELMCTEVFRKQIRFFTDEINLLSLPERTIVSHSTSIPLNETNSSTKTRNYVVVARSPNETTVISRPSKTTNNHSLNCARILKIMGSFGVTEHGCSTILRDIEKAIISSSSSSSSKWTGAIEVKIWKIRTVVYKLNKDVERLLMERCYSDISEISSLRVLGYNSNGSSTMEDKNA</sequence>
<dbReference type="AlphaFoldDB" id="A0ABD1BFZ4"/>
<reference evidence="1 2" key="1">
    <citation type="submission" date="2024-04" db="EMBL/GenBank/DDBJ databases">
        <title>Genome assembly C_amara_ONT_v2.</title>
        <authorList>
            <person name="Yant L."/>
            <person name="Moore C."/>
            <person name="Slenker M."/>
        </authorList>
    </citation>
    <scope>NUCLEOTIDE SEQUENCE [LARGE SCALE GENOMIC DNA]</scope>
    <source>
        <tissue evidence="1">Leaf</tissue>
    </source>
</reference>
<proteinExistence type="predicted"/>
<protein>
    <submittedName>
        <fullName evidence="1">Uncharacterized protein</fullName>
    </submittedName>
</protein>
<dbReference type="Proteomes" id="UP001558713">
    <property type="component" value="Unassembled WGS sequence"/>
</dbReference>
<evidence type="ECO:0000313" key="1">
    <source>
        <dbReference type="EMBL" id="KAL1216734.1"/>
    </source>
</evidence>
<dbReference type="EMBL" id="JBANAX010000259">
    <property type="protein sequence ID" value="KAL1216734.1"/>
    <property type="molecule type" value="Genomic_DNA"/>
</dbReference>
<name>A0ABD1BFZ4_CARAN</name>
<gene>
    <name evidence="1" type="ORF">V5N11_025236</name>
</gene>
<evidence type="ECO:0000313" key="2">
    <source>
        <dbReference type="Proteomes" id="UP001558713"/>
    </source>
</evidence>
<organism evidence="1 2">
    <name type="scientific">Cardamine amara subsp. amara</name>
    <dbReference type="NCBI Taxonomy" id="228776"/>
    <lineage>
        <taxon>Eukaryota</taxon>
        <taxon>Viridiplantae</taxon>
        <taxon>Streptophyta</taxon>
        <taxon>Embryophyta</taxon>
        <taxon>Tracheophyta</taxon>
        <taxon>Spermatophyta</taxon>
        <taxon>Magnoliopsida</taxon>
        <taxon>eudicotyledons</taxon>
        <taxon>Gunneridae</taxon>
        <taxon>Pentapetalae</taxon>
        <taxon>rosids</taxon>
        <taxon>malvids</taxon>
        <taxon>Brassicales</taxon>
        <taxon>Brassicaceae</taxon>
        <taxon>Cardamineae</taxon>
        <taxon>Cardamine</taxon>
    </lineage>
</organism>
<keyword evidence="2" id="KW-1185">Reference proteome</keyword>
<accession>A0ABD1BFZ4</accession>